<reference evidence="1 2" key="1">
    <citation type="submission" date="2017-05" db="EMBL/GenBank/DDBJ databases">
        <authorList>
            <person name="Varghese N."/>
            <person name="Submissions S."/>
        </authorList>
    </citation>
    <scope>NUCLEOTIDE SEQUENCE [LARGE SCALE GENOMIC DNA]</scope>
    <source>
        <strain evidence="1 2">DSM 29982</strain>
    </source>
</reference>
<dbReference type="RefSeq" id="WP_111377850.1">
    <property type="nucleotide sequence ID" value="NZ_CP043612.1"/>
</dbReference>
<name>A0A521AG01_9FLAO</name>
<evidence type="ECO:0008006" key="3">
    <source>
        <dbReference type="Google" id="ProtNLM"/>
    </source>
</evidence>
<protein>
    <recommendedName>
        <fullName evidence="3">TonB-dependent outer membrane receptor, SusC/RagA subfamily, signature region</fullName>
    </recommendedName>
</protein>
<dbReference type="EMBL" id="FXTQ01000001">
    <property type="protein sequence ID" value="SMO33727.1"/>
    <property type="molecule type" value="Genomic_DNA"/>
</dbReference>
<accession>A0A521AG01</accession>
<dbReference type="Proteomes" id="UP000319267">
    <property type="component" value="Unassembled WGS sequence"/>
</dbReference>
<dbReference type="AlphaFoldDB" id="A0A521AG01"/>
<keyword evidence="2" id="KW-1185">Reference proteome</keyword>
<gene>
    <name evidence="1" type="ORF">SAMN06265220_101109</name>
</gene>
<evidence type="ECO:0000313" key="1">
    <source>
        <dbReference type="EMBL" id="SMO33727.1"/>
    </source>
</evidence>
<organism evidence="1 2">
    <name type="scientific">Flavobacterium nitrogenifigens</name>
    <dbReference type="NCBI Taxonomy" id="1617283"/>
    <lineage>
        <taxon>Bacteria</taxon>
        <taxon>Pseudomonadati</taxon>
        <taxon>Bacteroidota</taxon>
        <taxon>Flavobacteriia</taxon>
        <taxon>Flavobacteriales</taxon>
        <taxon>Flavobacteriaceae</taxon>
        <taxon>Flavobacterium</taxon>
    </lineage>
</organism>
<evidence type="ECO:0000313" key="2">
    <source>
        <dbReference type="Proteomes" id="UP000319267"/>
    </source>
</evidence>
<sequence length="128" mass="14567">MMKFFTFLFLFISAAVFSQNRYELSDEGQDKLYLSDSISNLAKAGKITDHPIVVVDGIPHRFEDLEKEKLVLSKIEIKKIIALEKKAGISIYGNYGEAGVLIVTTNRSSYYKPEQEVKQESIPQNFKN</sequence>
<proteinExistence type="predicted"/>
<dbReference type="OrthoDB" id="1344354at2"/>